<dbReference type="OrthoDB" id="2528220at2759"/>
<evidence type="ECO:0000256" key="2">
    <source>
        <dbReference type="SAM" id="MobiDB-lite"/>
    </source>
</evidence>
<evidence type="ECO:0000256" key="1">
    <source>
        <dbReference type="SAM" id="Coils"/>
    </source>
</evidence>
<accession>A0A511KN28</accession>
<sequence length="273" mass="28924">MNPAAPYHDNDSSTAGPGPSSMAYHANFAQSLPQDDMYRLPDVPTHFQTAPVATNGILVIDPSLADGLAAVDGAAAPPPRKRRRTSPAQPTKRKKQVETTVEVGEDSEEEDGDGAGSSPAASGRARSVSLAASTTKGKGGGKSASKNALKIKLPKGVEAPPIPSMFQGHANLGKLLDSVKQVVVAGGGEARVFEGEGEDVMTKEQLDELERATDPDLIIKLLADLAQQRETLDKAYEALNNELFKAQIEQSVLQNVQALLVEHREMLRKAQTG</sequence>
<feature type="compositionally biased region" description="Basic residues" evidence="2">
    <location>
        <begin position="79"/>
        <end position="95"/>
    </location>
</feature>
<name>A0A511KN28_RHOTO</name>
<dbReference type="EMBL" id="BJWK01000014">
    <property type="protein sequence ID" value="GEM11305.1"/>
    <property type="molecule type" value="Genomic_DNA"/>
</dbReference>
<protein>
    <submittedName>
        <fullName evidence="3">Uncharacterized protein</fullName>
    </submittedName>
</protein>
<dbReference type="AlphaFoldDB" id="A0A511KN28"/>
<evidence type="ECO:0000313" key="3">
    <source>
        <dbReference type="EMBL" id="GEM11305.1"/>
    </source>
</evidence>
<feature type="compositionally biased region" description="Acidic residues" evidence="2">
    <location>
        <begin position="103"/>
        <end position="113"/>
    </location>
</feature>
<comment type="caution">
    <text evidence="3">The sequence shown here is derived from an EMBL/GenBank/DDBJ whole genome shotgun (WGS) entry which is preliminary data.</text>
</comment>
<proteinExistence type="predicted"/>
<keyword evidence="1" id="KW-0175">Coiled coil</keyword>
<gene>
    <name evidence="3" type="ORF">Rt10032_c14g5322</name>
</gene>
<feature type="coiled-coil region" evidence="1">
    <location>
        <begin position="222"/>
        <end position="249"/>
    </location>
</feature>
<evidence type="ECO:0000313" key="4">
    <source>
        <dbReference type="Proteomes" id="UP000321518"/>
    </source>
</evidence>
<reference evidence="3 4" key="1">
    <citation type="submission" date="2019-07" db="EMBL/GenBank/DDBJ databases">
        <title>Rhodotorula toruloides NBRC10032 genome sequencing.</title>
        <authorList>
            <person name="Shida Y."/>
            <person name="Takaku H."/>
            <person name="Ogasawara W."/>
            <person name="Mori K."/>
        </authorList>
    </citation>
    <scope>NUCLEOTIDE SEQUENCE [LARGE SCALE GENOMIC DNA]</scope>
    <source>
        <strain evidence="3 4">NBRC10032</strain>
    </source>
</reference>
<feature type="region of interest" description="Disordered" evidence="2">
    <location>
        <begin position="1"/>
        <end position="28"/>
    </location>
</feature>
<dbReference type="Proteomes" id="UP000321518">
    <property type="component" value="Unassembled WGS sequence"/>
</dbReference>
<organism evidence="3 4">
    <name type="scientific">Rhodotorula toruloides</name>
    <name type="common">Yeast</name>
    <name type="synonym">Rhodosporidium toruloides</name>
    <dbReference type="NCBI Taxonomy" id="5286"/>
    <lineage>
        <taxon>Eukaryota</taxon>
        <taxon>Fungi</taxon>
        <taxon>Dikarya</taxon>
        <taxon>Basidiomycota</taxon>
        <taxon>Pucciniomycotina</taxon>
        <taxon>Microbotryomycetes</taxon>
        <taxon>Sporidiobolales</taxon>
        <taxon>Sporidiobolaceae</taxon>
        <taxon>Rhodotorula</taxon>
    </lineage>
</organism>
<feature type="region of interest" description="Disordered" evidence="2">
    <location>
        <begin position="70"/>
        <end position="147"/>
    </location>
</feature>
<feature type="compositionally biased region" description="Low complexity" evidence="2">
    <location>
        <begin position="116"/>
        <end position="136"/>
    </location>
</feature>